<protein>
    <submittedName>
        <fullName evidence="2">Uncharacterized protein</fullName>
    </submittedName>
</protein>
<dbReference type="AlphaFoldDB" id="A0A829YKX7"/>
<dbReference type="RefSeq" id="WP_161815113.1">
    <property type="nucleotide sequence ID" value="NZ_BLJN01000006.1"/>
</dbReference>
<feature type="transmembrane region" description="Helical" evidence="1">
    <location>
        <begin position="6"/>
        <end position="33"/>
    </location>
</feature>
<keyword evidence="1" id="KW-0812">Transmembrane</keyword>
<evidence type="ECO:0000313" key="2">
    <source>
        <dbReference type="EMBL" id="GFE83501.1"/>
    </source>
</evidence>
<feature type="transmembrane region" description="Helical" evidence="1">
    <location>
        <begin position="72"/>
        <end position="92"/>
    </location>
</feature>
<proteinExistence type="predicted"/>
<evidence type="ECO:0000256" key="1">
    <source>
        <dbReference type="SAM" id="Phobius"/>
    </source>
</evidence>
<comment type="caution">
    <text evidence="2">The sequence shown here is derived from an EMBL/GenBank/DDBJ whole genome shotgun (WGS) entry which is preliminary data.</text>
</comment>
<sequence length="215" mass="22418">MNAVWPWVALAGLGAFHGLNPAMGWLFAVALGLQRESRAAVLQALLPIAAGHALSVAAVIVAISVLRVFFDITALEISAAVALIAFGLYRLVARHRGRAGMQVSGAQLLLWSFLMATAHGAGLMLIPVLLGMPIGDAHSEHSHHVAAFSSIGVGAALAALGIHTLAMLAAAGAVAIVVYEWAGLAFLRRSWINIDLIWVFALIGAGVILLVMALR</sequence>
<reference evidence="3" key="1">
    <citation type="submission" date="2020-01" db="EMBL/GenBank/DDBJ databases">
        <title>'Steroidobacter agaridevorans' sp. nov., agar-degrading bacteria isolated from rhizosphere soils.</title>
        <authorList>
            <person name="Ikenaga M."/>
            <person name="Kataoka M."/>
            <person name="Murouchi A."/>
            <person name="Katsuragi S."/>
            <person name="Sakai M."/>
        </authorList>
    </citation>
    <scope>NUCLEOTIDE SEQUENCE [LARGE SCALE GENOMIC DNA]</scope>
    <source>
        <strain evidence="3">YU21-B</strain>
    </source>
</reference>
<feature type="transmembrane region" description="Helical" evidence="1">
    <location>
        <begin position="108"/>
        <end position="130"/>
    </location>
</feature>
<accession>A0A829YKX7</accession>
<name>A0A829YKX7_9GAMM</name>
<organism evidence="2 3">
    <name type="scientific">Steroidobacter agaridevorans</name>
    <dbReference type="NCBI Taxonomy" id="2695856"/>
    <lineage>
        <taxon>Bacteria</taxon>
        <taxon>Pseudomonadati</taxon>
        <taxon>Pseudomonadota</taxon>
        <taxon>Gammaproteobacteria</taxon>
        <taxon>Steroidobacterales</taxon>
        <taxon>Steroidobacteraceae</taxon>
        <taxon>Steroidobacter</taxon>
    </lineage>
</organism>
<dbReference type="EMBL" id="BLJN01000006">
    <property type="protein sequence ID" value="GFE83501.1"/>
    <property type="molecule type" value="Genomic_DNA"/>
</dbReference>
<feature type="transmembrane region" description="Helical" evidence="1">
    <location>
        <begin position="191"/>
        <end position="214"/>
    </location>
</feature>
<keyword evidence="1" id="KW-1133">Transmembrane helix</keyword>
<feature type="transmembrane region" description="Helical" evidence="1">
    <location>
        <begin position="150"/>
        <end position="179"/>
    </location>
</feature>
<keyword evidence="3" id="KW-1185">Reference proteome</keyword>
<keyword evidence="1" id="KW-0472">Membrane</keyword>
<dbReference type="Proteomes" id="UP000445000">
    <property type="component" value="Unassembled WGS sequence"/>
</dbReference>
<evidence type="ECO:0000313" key="3">
    <source>
        <dbReference type="Proteomes" id="UP000445000"/>
    </source>
</evidence>
<gene>
    <name evidence="2" type="ORF">GCM10011487_55010</name>
</gene>
<feature type="transmembrane region" description="Helical" evidence="1">
    <location>
        <begin position="45"/>
        <end position="66"/>
    </location>
</feature>